<keyword evidence="1" id="KW-0472">Membrane</keyword>
<feature type="transmembrane region" description="Helical" evidence="1">
    <location>
        <begin position="46"/>
        <end position="65"/>
    </location>
</feature>
<comment type="caution">
    <text evidence="2">The sequence shown here is derived from an EMBL/GenBank/DDBJ whole genome shotgun (WGS) entry which is preliminary data.</text>
</comment>
<dbReference type="Proteomes" id="UP001225356">
    <property type="component" value="Unassembled WGS sequence"/>
</dbReference>
<dbReference type="Pfam" id="PF19608">
    <property type="entry name" value="DUF6113"/>
    <property type="match status" value="1"/>
</dbReference>
<reference evidence="2 3" key="1">
    <citation type="submission" date="2023-07" db="EMBL/GenBank/DDBJ databases">
        <title>Sequencing the genomes of 1000 actinobacteria strains.</title>
        <authorList>
            <person name="Klenk H.-P."/>
        </authorList>
    </citation>
    <scope>NUCLEOTIDE SEQUENCE [LARGE SCALE GENOMIC DNA]</scope>
    <source>
        <strain evidence="2 3">DSM 46740</strain>
    </source>
</reference>
<evidence type="ECO:0000256" key="1">
    <source>
        <dbReference type="SAM" id="Phobius"/>
    </source>
</evidence>
<feature type="transmembrane region" description="Helical" evidence="1">
    <location>
        <begin position="103"/>
        <end position="122"/>
    </location>
</feature>
<dbReference type="InterPro" id="IPR046095">
    <property type="entry name" value="DUF6113"/>
</dbReference>
<gene>
    <name evidence="2" type="ORF">J2853_008264</name>
</gene>
<sequence>MTEQVPEVEKPSATAVTVAAYAVLVMLGLLMGVLGGFQHSWYIRPVPVSAVAWVAVLFAVCYGAGRMMGGKLAALAPAAGWMVITVIWLTSRPEGDLIIANDLSGYVYLYGGLAAILTGVLLSPSASRSWLLTPHSYGPRPAEPRSL</sequence>
<feature type="transmembrane region" description="Helical" evidence="1">
    <location>
        <begin position="72"/>
        <end position="91"/>
    </location>
</feature>
<dbReference type="EMBL" id="JAUSQU010000001">
    <property type="protein sequence ID" value="MDP9849053.1"/>
    <property type="molecule type" value="Genomic_DNA"/>
</dbReference>
<protein>
    <submittedName>
        <fullName evidence="2">CHASE2 domain-containing sensor protein</fullName>
    </submittedName>
</protein>
<keyword evidence="3" id="KW-1185">Reference proteome</keyword>
<name>A0ABT9QQM0_9ACTN</name>
<organism evidence="2 3">
    <name type="scientific">Streptosporangium lutulentum</name>
    <dbReference type="NCBI Taxonomy" id="1461250"/>
    <lineage>
        <taxon>Bacteria</taxon>
        <taxon>Bacillati</taxon>
        <taxon>Actinomycetota</taxon>
        <taxon>Actinomycetes</taxon>
        <taxon>Streptosporangiales</taxon>
        <taxon>Streptosporangiaceae</taxon>
        <taxon>Streptosporangium</taxon>
    </lineage>
</organism>
<proteinExistence type="predicted"/>
<evidence type="ECO:0000313" key="2">
    <source>
        <dbReference type="EMBL" id="MDP9849053.1"/>
    </source>
</evidence>
<keyword evidence="1" id="KW-1133">Transmembrane helix</keyword>
<dbReference type="RefSeq" id="WP_307566692.1">
    <property type="nucleotide sequence ID" value="NZ_JAUSQU010000001.1"/>
</dbReference>
<evidence type="ECO:0000313" key="3">
    <source>
        <dbReference type="Proteomes" id="UP001225356"/>
    </source>
</evidence>
<keyword evidence="1" id="KW-0812">Transmembrane</keyword>
<accession>A0ABT9QQM0</accession>
<feature type="transmembrane region" description="Helical" evidence="1">
    <location>
        <begin position="12"/>
        <end position="34"/>
    </location>
</feature>